<keyword evidence="3 8" id="KW-1134">Transmembrane beta strand</keyword>
<gene>
    <name evidence="13" type="ORF">SAMN05444266_10321</name>
</gene>
<evidence type="ECO:0000256" key="2">
    <source>
        <dbReference type="ARBA" id="ARBA00022448"/>
    </source>
</evidence>
<comment type="subcellular location">
    <subcellularLocation>
        <location evidence="1 8">Cell outer membrane</location>
        <topology evidence="1 8">Multi-pass membrane protein</topology>
    </subcellularLocation>
</comment>
<dbReference type="GO" id="GO:0009279">
    <property type="term" value="C:cell outer membrane"/>
    <property type="evidence" value="ECO:0007669"/>
    <property type="project" value="UniProtKB-SubCell"/>
</dbReference>
<dbReference type="InterPro" id="IPR012910">
    <property type="entry name" value="Plug_dom"/>
</dbReference>
<dbReference type="InterPro" id="IPR023997">
    <property type="entry name" value="TonB-dep_OMP_SusC/RagA_CS"/>
</dbReference>
<evidence type="ECO:0000256" key="10">
    <source>
        <dbReference type="SAM" id="SignalP"/>
    </source>
</evidence>
<dbReference type="STRING" id="1419482.SAMN05444266_10321"/>
<keyword evidence="14" id="KW-1185">Reference proteome</keyword>
<evidence type="ECO:0000259" key="11">
    <source>
        <dbReference type="Pfam" id="PF00593"/>
    </source>
</evidence>
<dbReference type="InterPro" id="IPR008969">
    <property type="entry name" value="CarboxyPept-like_regulatory"/>
</dbReference>
<dbReference type="NCBIfam" id="TIGR04056">
    <property type="entry name" value="OMP_RagA_SusC"/>
    <property type="match status" value="1"/>
</dbReference>
<dbReference type="InterPro" id="IPR036942">
    <property type="entry name" value="Beta-barrel_TonB_sf"/>
</dbReference>
<evidence type="ECO:0000256" key="1">
    <source>
        <dbReference type="ARBA" id="ARBA00004571"/>
    </source>
</evidence>
<evidence type="ECO:0000256" key="3">
    <source>
        <dbReference type="ARBA" id="ARBA00022452"/>
    </source>
</evidence>
<dbReference type="InterPro" id="IPR000531">
    <property type="entry name" value="Beta-barrel_TonB"/>
</dbReference>
<evidence type="ECO:0000259" key="12">
    <source>
        <dbReference type="Pfam" id="PF07715"/>
    </source>
</evidence>
<proteinExistence type="inferred from homology"/>
<dbReference type="Gene3D" id="2.60.40.1120">
    <property type="entry name" value="Carboxypeptidase-like, regulatory domain"/>
    <property type="match status" value="1"/>
</dbReference>
<dbReference type="OrthoDB" id="9768177at2"/>
<evidence type="ECO:0000256" key="5">
    <source>
        <dbReference type="ARBA" id="ARBA00023077"/>
    </source>
</evidence>
<dbReference type="InterPro" id="IPR037066">
    <property type="entry name" value="Plug_dom_sf"/>
</dbReference>
<keyword evidence="5 9" id="KW-0798">TonB box</keyword>
<dbReference type="InterPro" id="IPR039426">
    <property type="entry name" value="TonB-dep_rcpt-like"/>
</dbReference>
<organism evidence="13 14">
    <name type="scientific">Chitinophaga jiangningensis</name>
    <dbReference type="NCBI Taxonomy" id="1419482"/>
    <lineage>
        <taxon>Bacteria</taxon>
        <taxon>Pseudomonadati</taxon>
        <taxon>Bacteroidota</taxon>
        <taxon>Chitinophagia</taxon>
        <taxon>Chitinophagales</taxon>
        <taxon>Chitinophagaceae</taxon>
        <taxon>Chitinophaga</taxon>
    </lineage>
</organism>
<keyword evidence="4 8" id="KW-0812">Transmembrane</keyword>
<evidence type="ECO:0000313" key="14">
    <source>
        <dbReference type="Proteomes" id="UP000184420"/>
    </source>
</evidence>
<keyword evidence="6 8" id="KW-0472">Membrane</keyword>
<dbReference type="SUPFAM" id="SSF49464">
    <property type="entry name" value="Carboxypeptidase regulatory domain-like"/>
    <property type="match status" value="1"/>
</dbReference>
<comment type="similarity">
    <text evidence="8 9">Belongs to the TonB-dependent receptor family.</text>
</comment>
<dbReference type="Pfam" id="PF07715">
    <property type="entry name" value="Plug"/>
    <property type="match status" value="1"/>
</dbReference>
<dbReference type="Pfam" id="PF00593">
    <property type="entry name" value="TonB_dep_Rec_b-barrel"/>
    <property type="match status" value="1"/>
</dbReference>
<dbReference type="Pfam" id="PF13715">
    <property type="entry name" value="CarbopepD_reg_2"/>
    <property type="match status" value="1"/>
</dbReference>
<feature type="domain" description="TonB-dependent receptor-like beta-barrel" evidence="11">
    <location>
        <begin position="390"/>
        <end position="954"/>
    </location>
</feature>
<feature type="chain" id="PRO_5013359815" evidence="10">
    <location>
        <begin position="25"/>
        <end position="990"/>
    </location>
</feature>
<dbReference type="FunFam" id="2.170.130.10:FF:000008">
    <property type="entry name" value="SusC/RagA family TonB-linked outer membrane protein"/>
    <property type="match status" value="1"/>
</dbReference>
<protein>
    <submittedName>
        <fullName evidence="13">Iron complex outermembrane recepter protein</fullName>
    </submittedName>
</protein>
<dbReference type="SUPFAM" id="SSF56935">
    <property type="entry name" value="Porins"/>
    <property type="match status" value="1"/>
</dbReference>
<dbReference type="AlphaFoldDB" id="A0A1M6ZV64"/>
<dbReference type="RefSeq" id="WP_073079633.1">
    <property type="nucleotide sequence ID" value="NZ_FRBL01000003.1"/>
</dbReference>
<evidence type="ECO:0000256" key="8">
    <source>
        <dbReference type="PROSITE-ProRule" id="PRU01360"/>
    </source>
</evidence>
<evidence type="ECO:0000256" key="4">
    <source>
        <dbReference type="ARBA" id="ARBA00022692"/>
    </source>
</evidence>
<evidence type="ECO:0000256" key="6">
    <source>
        <dbReference type="ARBA" id="ARBA00023136"/>
    </source>
</evidence>
<keyword evidence="7 8" id="KW-0998">Cell outer membrane</keyword>
<accession>A0A1M6ZV64</accession>
<sequence length="990" mass="109125">MKKFYRRLFMAVTALLLCAFSVHAQTQVSGKVTDAETGESLPGVSIQIKGTNRGTQTDAQGHYSIVGTTPTSVLIFSFLGKAPQEITVGNQSSIEVKLGDDHRTLNEAVVIGYGVQKKKDVTGSITTISSKDFQKGTIQTPDQLIVGKVAGVAITSNSGQPGVGSTIRIRGGSSLNASNDPLFVIDGVPLSGSTINGAPNPLALINPNDIESMTVLKDAAATAIYGSRASNGVIMITTKKGKSGAPKITFNTNIGVGKITKKVDVLDAAEYRQYVDSLGTPAQKALMGKASTDWQDQIYRTSISNDNNLSVAGALKNMPYRISANFTNQTGVLITDNLKRSFLGVNLNPSFFDNHLKVNISAKGVISKAHYANQQAIISAVQFDPTQPVYDSTSPFGGYFEWYTKDAATGAVTLNPNAPRNPVSLIRMQDNNSEVKRSYGNIEFDYKFHFLPELRANLNLGYDVSQGTGTTFVPADAAQQYTVGGQNNHFLQKMNNRVGEFYLNYVKTLPGIKSNINVLAGYGYYDNKTTNYNYASYNAKGEVIEGSEPKFPLDIPQNTLISYYGRLIYTFDDKYIFAGSIRTDGSSRFAPENRWGVFPSAALTWRINRENFLKDAKVLNDLKLRLSYGITGNQDGIANYSYMAIYSTSSNSSMYQFGNNWYNMQAPAAYDKNIKWEQTETYNAGVDFAFLDDRLRGSLDAYWKKTKNLLNTVPIPIGSNFSNQILTNVGNIENKGVELNLEAIPIEKGKFSWNVNFNLTLNQNKITNLTAVTDPSFVGNLTGGITGGTGQSIQIHSVGYNTFSYYVYKQVYDASGKPIEGVYEDLNKDGVINEKDMYRYKSPAPKVFLGFGTSFTYDRWVLSTSLRANLGNYMYNNVASNFGVRRNILNPLGLLNNSTTDIYNTNFFNNQYQSDYYVQNASFLRMDNLSIGYNFGSLFKNTAHLRLNASCQNVFVITKYKGLDPEISSGIDYNLYPRSRTFTLGANLEF</sequence>
<dbReference type="EMBL" id="FRBL01000003">
    <property type="protein sequence ID" value="SHL34299.1"/>
    <property type="molecule type" value="Genomic_DNA"/>
</dbReference>
<dbReference type="NCBIfam" id="TIGR04057">
    <property type="entry name" value="SusC_RagA_signa"/>
    <property type="match status" value="1"/>
</dbReference>
<feature type="domain" description="TonB-dependent receptor plug" evidence="12">
    <location>
        <begin position="117"/>
        <end position="233"/>
    </location>
</feature>
<name>A0A1M6ZV64_9BACT</name>
<evidence type="ECO:0000256" key="7">
    <source>
        <dbReference type="ARBA" id="ARBA00023237"/>
    </source>
</evidence>
<feature type="signal peptide" evidence="10">
    <location>
        <begin position="1"/>
        <end position="24"/>
    </location>
</feature>
<keyword evidence="10" id="KW-0732">Signal</keyword>
<dbReference type="Gene3D" id="2.170.130.10">
    <property type="entry name" value="TonB-dependent receptor, plug domain"/>
    <property type="match status" value="1"/>
</dbReference>
<evidence type="ECO:0000256" key="9">
    <source>
        <dbReference type="RuleBase" id="RU003357"/>
    </source>
</evidence>
<keyword evidence="2 8" id="KW-0813">Transport</keyword>
<dbReference type="Proteomes" id="UP000184420">
    <property type="component" value="Unassembled WGS sequence"/>
</dbReference>
<reference evidence="13 14" key="1">
    <citation type="submission" date="2016-11" db="EMBL/GenBank/DDBJ databases">
        <authorList>
            <person name="Jaros S."/>
            <person name="Januszkiewicz K."/>
            <person name="Wedrychowicz H."/>
        </authorList>
    </citation>
    <scope>NUCLEOTIDE SEQUENCE [LARGE SCALE GENOMIC DNA]</scope>
    <source>
        <strain evidence="13 14">DSM 27406</strain>
    </source>
</reference>
<dbReference type="PROSITE" id="PS52016">
    <property type="entry name" value="TONB_DEPENDENT_REC_3"/>
    <property type="match status" value="1"/>
</dbReference>
<evidence type="ECO:0000313" key="13">
    <source>
        <dbReference type="EMBL" id="SHL34299.1"/>
    </source>
</evidence>
<dbReference type="InterPro" id="IPR023996">
    <property type="entry name" value="TonB-dep_OMP_SusC/RagA"/>
</dbReference>
<dbReference type="Gene3D" id="2.40.170.20">
    <property type="entry name" value="TonB-dependent receptor, beta-barrel domain"/>
    <property type="match status" value="1"/>
</dbReference>